<evidence type="ECO:0000313" key="3">
    <source>
        <dbReference type="Proteomes" id="UP000002051"/>
    </source>
</evidence>
<dbReference type="Proteomes" id="UP000002051">
    <property type="component" value="Unassembled WGS sequence"/>
</dbReference>
<reference evidence="1 3" key="1">
    <citation type="journal article" date="2011" name="Nature">
        <title>The Medicago genome provides insight into the evolution of rhizobial symbioses.</title>
        <authorList>
            <person name="Young N.D."/>
            <person name="Debelle F."/>
            <person name="Oldroyd G.E."/>
            <person name="Geurts R."/>
            <person name="Cannon S.B."/>
            <person name="Udvardi M.K."/>
            <person name="Benedito V.A."/>
            <person name="Mayer K.F."/>
            <person name="Gouzy J."/>
            <person name="Schoof H."/>
            <person name="Van de Peer Y."/>
            <person name="Proost S."/>
            <person name="Cook D.R."/>
            <person name="Meyers B.C."/>
            <person name="Spannagl M."/>
            <person name="Cheung F."/>
            <person name="De Mita S."/>
            <person name="Krishnakumar V."/>
            <person name="Gundlach H."/>
            <person name="Zhou S."/>
            <person name="Mudge J."/>
            <person name="Bharti A.K."/>
            <person name="Murray J.D."/>
            <person name="Naoumkina M.A."/>
            <person name="Rosen B."/>
            <person name="Silverstein K.A."/>
            <person name="Tang H."/>
            <person name="Rombauts S."/>
            <person name="Zhao P.X."/>
            <person name="Zhou P."/>
            <person name="Barbe V."/>
            <person name="Bardou P."/>
            <person name="Bechner M."/>
            <person name="Bellec A."/>
            <person name="Berger A."/>
            <person name="Berges H."/>
            <person name="Bidwell S."/>
            <person name="Bisseling T."/>
            <person name="Choisne N."/>
            <person name="Couloux A."/>
            <person name="Denny R."/>
            <person name="Deshpande S."/>
            <person name="Dai X."/>
            <person name="Doyle J.J."/>
            <person name="Dudez A.M."/>
            <person name="Farmer A.D."/>
            <person name="Fouteau S."/>
            <person name="Franken C."/>
            <person name="Gibelin C."/>
            <person name="Gish J."/>
            <person name="Goldstein S."/>
            <person name="Gonzalez A.J."/>
            <person name="Green P.J."/>
            <person name="Hallab A."/>
            <person name="Hartog M."/>
            <person name="Hua A."/>
            <person name="Humphray S.J."/>
            <person name="Jeong D.H."/>
            <person name="Jing Y."/>
            <person name="Jocker A."/>
            <person name="Kenton S.M."/>
            <person name="Kim D.J."/>
            <person name="Klee K."/>
            <person name="Lai H."/>
            <person name="Lang C."/>
            <person name="Lin S."/>
            <person name="Macmil S.L."/>
            <person name="Magdelenat G."/>
            <person name="Matthews L."/>
            <person name="McCorrison J."/>
            <person name="Monaghan E.L."/>
            <person name="Mun J.H."/>
            <person name="Najar F.Z."/>
            <person name="Nicholson C."/>
            <person name="Noirot C."/>
            <person name="O'Bleness M."/>
            <person name="Paule C.R."/>
            <person name="Poulain J."/>
            <person name="Prion F."/>
            <person name="Qin B."/>
            <person name="Qu C."/>
            <person name="Retzel E.F."/>
            <person name="Riddle C."/>
            <person name="Sallet E."/>
            <person name="Samain S."/>
            <person name="Samson N."/>
            <person name="Sanders I."/>
            <person name="Saurat O."/>
            <person name="Scarpelli C."/>
            <person name="Schiex T."/>
            <person name="Segurens B."/>
            <person name="Severin A.J."/>
            <person name="Sherrier D.J."/>
            <person name="Shi R."/>
            <person name="Sims S."/>
            <person name="Singer S.R."/>
            <person name="Sinharoy S."/>
            <person name="Sterck L."/>
            <person name="Viollet A."/>
            <person name="Wang B.B."/>
            <person name="Wang K."/>
            <person name="Wang M."/>
            <person name="Wang X."/>
            <person name="Warfsmann J."/>
            <person name="Weissenbach J."/>
            <person name="White D.D."/>
            <person name="White J.D."/>
            <person name="Wiley G.B."/>
            <person name="Wincker P."/>
            <person name="Xing Y."/>
            <person name="Yang L."/>
            <person name="Yao Z."/>
            <person name="Ying F."/>
            <person name="Zhai J."/>
            <person name="Zhou L."/>
            <person name="Zuber A."/>
            <person name="Denarie J."/>
            <person name="Dixon R.A."/>
            <person name="May G.D."/>
            <person name="Schwartz D.C."/>
            <person name="Rogers J."/>
            <person name="Quetier F."/>
            <person name="Town C.D."/>
            <person name="Roe B.A."/>
        </authorList>
    </citation>
    <scope>NUCLEOTIDE SEQUENCE [LARGE SCALE GENOMIC DNA]</scope>
    <source>
        <strain evidence="1">A17</strain>
        <strain evidence="2 3">cv. Jemalong A17</strain>
    </source>
</reference>
<accession>A0A072U4Y8</accession>
<dbReference type="EMBL" id="CM001223">
    <property type="protein sequence ID" value="KEH24218.1"/>
    <property type="molecule type" value="Genomic_DNA"/>
</dbReference>
<name>A0A072U4Y8_MEDTR</name>
<keyword evidence="3" id="KW-1185">Reference proteome</keyword>
<reference evidence="1 3" key="2">
    <citation type="journal article" date="2014" name="BMC Genomics">
        <title>An improved genome release (version Mt4.0) for the model legume Medicago truncatula.</title>
        <authorList>
            <person name="Tang H."/>
            <person name="Krishnakumar V."/>
            <person name="Bidwell S."/>
            <person name="Rosen B."/>
            <person name="Chan A."/>
            <person name="Zhou S."/>
            <person name="Gentzbittel L."/>
            <person name="Childs K.L."/>
            <person name="Yandell M."/>
            <person name="Gundlach H."/>
            <person name="Mayer K.F."/>
            <person name="Schwartz D.C."/>
            <person name="Town C.D."/>
        </authorList>
    </citation>
    <scope>GENOME REANNOTATION</scope>
    <source>
        <strain evidence="1">A17</strain>
        <strain evidence="2 3">cv. Jemalong A17</strain>
    </source>
</reference>
<evidence type="ECO:0000313" key="1">
    <source>
        <dbReference type="EMBL" id="KEH24218.1"/>
    </source>
</evidence>
<organism evidence="1 3">
    <name type="scientific">Medicago truncatula</name>
    <name type="common">Barrel medic</name>
    <name type="synonym">Medicago tribuloides</name>
    <dbReference type="NCBI Taxonomy" id="3880"/>
    <lineage>
        <taxon>Eukaryota</taxon>
        <taxon>Viridiplantae</taxon>
        <taxon>Streptophyta</taxon>
        <taxon>Embryophyta</taxon>
        <taxon>Tracheophyta</taxon>
        <taxon>Spermatophyta</taxon>
        <taxon>Magnoliopsida</taxon>
        <taxon>eudicotyledons</taxon>
        <taxon>Gunneridae</taxon>
        <taxon>Pentapetalae</taxon>
        <taxon>rosids</taxon>
        <taxon>fabids</taxon>
        <taxon>Fabales</taxon>
        <taxon>Fabaceae</taxon>
        <taxon>Papilionoideae</taxon>
        <taxon>50 kb inversion clade</taxon>
        <taxon>NPAAA clade</taxon>
        <taxon>Hologalegina</taxon>
        <taxon>IRL clade</taxon>
        <taxon>Trifolieae</taxon>
        <taxon>Medicago</taxon>
    </lineage>
</organism>
<proteinExistence type="predicted"/>
<dbReference type="EnsemblPlants" id="KEH24218">
    <property type="protein sequence ID" value="KEH24218"/>
    <property type="gene ID" value="MTR_7g105950"/>
</dbReference>
<sequence>MSEAIVVLESTPTQPIQCRTCSHKTPTQPPNSLRPHLDWLILRPKANYYVEDRNFKGVDDEMKSKKTIVIQVVASQDWPEVTKYAGLRALTLISESNWEKTM</sequence>
<dbReference type="AlphaFoldDB" id="A0A072U4Y8"/>
<reference evidence="2" key="3">
    <citation type="submission" date="2015-04" db="UniProtKB">
        <authorList>
            <consortium name="EnsemblPlants"/>
        </authorList>
    </citation>
    <scope>IDENTIFICATION</scope>
    <source>
        <strain evidence="2">cv. Jemalong A17</strain>
    </source>
</reference>
<dbReference type="HOGENOM" id="CLU_2281650_0_0_1"/>
<protein>
    <submittedName>
        <fullName evidence="1 2">Uncharacterized protein</fullName>
    </submittedName>
</protein>
<evidence type="ECO:0000313" key="2">
    <source>
        <dbReference type="EnsemblPlants" id="KEH24218"/>
    </source>
</evidence>
<gene>
    <name evidence="1" type="ordered locus">MTR_7g105950</name>
</gene>